<accession>A0A9P9E8X3</accession>
<sequence length="161" mass="18208">MRDHKDGSIDASQLVKTIVGLTRSSRSLRPGVCDRRVFPYIGKADIIQLQVHPRLRAIVRWLVKTVNLPRAFRQRNGDYVSGDDGKSLNAMELAVGCKSPGCVTGESAVRFTVMRKLFHIEIQESYQLLLTTSKVSKMILASFFTIYLPTLFFPKPFFTID</sequence>
<name>A0A9P9E8X3_9HYPO</name>
<dbReference type="EMBL" id="JAGMUV010000014">
    <property type="protein sequence ID" value="KAH7134025.1"/>
    <property type="molecule type" value="Genomic_DNA"/>
</dbReference>
<keyword evidence="1" id="KW-0812">Transmembrane</keyword>
<dbReference type="Proteomes" id="UP000738349">
    <property type="component" value="Unassembled WGS sequence"/>
</dbReference>
<keyword evidence="1" id="KW-0472">Membrane</keyword>
<evidence type="ECO:0000256" key="1">
    <source>
        <dbReference type="SAM" id="Phobius"/>
    </source>
</evidence>
<feature type="transmembrane region" description="Helical" evidence="1">
    <location>
        <begin position="138"/>
        <end position="158"/>
    </location>
</feature>
<protein>
    <submittedName>
        <fullName evidence="2">Uncharacterized protein</fullName>
    </submittedName>
</protein>
<organism evidence="2 3">
    <name type="scientific">Dactylonectria macrodidyma</name>
    <dbReference type="NCBI Taxonomy" id="307937"/>
    <lineage>
        <taxon>Eukaryota</taxon>
        <taxon>Fungi</taxon>
        <taxon>Dikarya</taxon>
        <taxon>Ascomycota</taxon>
        <taxon>Pezizomycotina</taxon>
        <taxon>Sordariomycetes</taxon>
        <taxon>Hypocreomycetidae</taxon>
        <taxon>Hypocreales</taxon>
        <taxon>Nectriaceae</taxon>
        <taxon>Dactylonectria</taxon>
    </lineage>
</organism>
<gene>
    <name evidence="2" type="ORF">EDB81DRAFT_89547</name>
</gene>
<reference evidence="2" key="1">
    <citation type="journal article" date="2021" name="Nat. Commun.">
        <title>Genetic determinants of endophytism in the Arabidopsis root mycobiome.</title>
        <authorList>
            <person name="Mesny F."/>
            <person name="Miyauchi S."/>
            <person name="Thiergart T."/>
            <person name="Pickel B."/>
            <person name="Atanasova L."/>
            <person name="Karlsson M."/>
            <person name="Huettel B."/>
            <person name="Barry K.W."/>
            <person name="Haridas S."/>
            <person name="Chen C."/>
            <person name="Bauer D."/>
            <person name="Andreopoulos W."/>
            <person name="Pangilinan J."/>
            <person name="LaButti K."/>
            <person name="Riley R."/>
            <person name="Lipzen A."/>
            <person name="Clum A."/>
            <person name="Drula E."/>
            <person name="Henrissat B."/>
            <person name="Kohler A."/>
            <person name="Grigoriev I.V."/>
            <person name="Martin F.M."/>
            <person name="Hacquard S."/>
        </authorList>
    </citation>
    <scope>NUCLEOTIDE SEQUENCE</scope>
    <source>
        <strain evidence="2">MPI-CAGE-AT-0147</strain>
    </source>
</reference>
<keyword evidence="1" id="KW-1133">Transmembrane helix</keyword>
<comment type="caution">
    <text evidence="2">The sequence shown here is derived from an EMBL/GenBank/DDBJ whole genome shotgun (WGS) entry which is preliminary data.</text>
</comment>
<keyword evidence="3" id="KW-1185">Reference proteome</keyword>
<proteinExistence type="predicted"/>
<evidence type="ECO:0000313" key="3">
    <source>
        <dbReference type="Proteomes" id="UP000738349"/>
    </source>
</evidence>
<evidence type="ECO:0000313" key="2">
    <source>
        <dbReference type="EMBL" id="KAH7134025.1"/>
    </source>
</evidence>
<dbReference type="AlphaFoldDB" id="A0A9P9E8X3"/>